<keyword evidence="2" id="KW-1185">Reference proteome</keyword>
<sequence>MPCSASHYSGSLSRLPPPSPPQPLLPLSCYVLRCLAQLRNLLALLVDPLHHRLLTHCRCRRRAACSDVLLSLALFTLFWLSQSTTSTIASSPIAKQILYGPGYAVLQLTGSPSCLQPEHRLSHGA</sequence>
<dbReference type="Proteomes" id="UP001066276">
    <property type="component" value="Chromosome 2_1"/>
</dbReference>
<dbReference type="EMBL" id="JANPWB010000003">
    <property type="protein sequence ID" value="KAJ1199527.1"/>
    <property type="molecule type" value="Genomic_DNA"/>
</dbReference>
<name>A0AAV7VFJ9_PLEWA</name>
<evidence type="ECO:0000313" key="2">
    <source>
        <dbReference type="Proteomes" id="UP001066276"/>
    </source>
</evidence>
<dbReference type="AlphaFoldDB" id="A0AAV7VFJ9"/>
<reference evidence="1" key="1">
    <citation type="journal article" date="2022" name="bioRxiv">
        <title>Sequencing and chromosome-scale assembly of the giantPleurodeles waltlgenome.</title>
        <authorList>
            <person name="Brown T."/>
            <person name="Elewa A."/>
            <person name="Iarovenko S."/>
            <person name="Subramanian E."/>
            <person name="Araus A.J."/>
            <person name="Petzold A."/>
            <person name="Susuki M."/>
            <person name="Suzuki K.-i.T."/>
            <person name="Hayashi T."/>
            <person name="Toyoda A."/>
            <person name="Oliveira C."/>
            <person name="Osipova E."/>
            <person name="Leigh N.D."/>
            <person name="Simon A."/>
            <person name="Yun M.H."/>
        </authorList>
    </citation>
    <scope>NUCLEOTIDE SEQUENCE</scope>
    <source>
        <strain evidence="1">20211129_DDA</strain>
        <tissue evidence="1">Liver</tissue>
    </source>
</reference>
<comment type="caution">
    <text evidence="1">The sequence shown here is derived from an EMBL/GenBank/DDBJ whole genome shotgun (WGS) entry which is preliminary data.</text>
</comment>
<gene>
    <name evidence="1" type="ORF">NDU88_003361</name>
</gene>
<protein>
    <submittedName>
        <fullName evidence="1">Uncharacterized protein</fullName>
    </submittedName>
</protein>
<evidence type="ECO:0000313" key="1">
    <source>
        <dbReference type="EMBL" id="KAJ1199527.1"/>
    </source>
</evidence>
<organism evidence="1 2">
    <name type="scientific">Pleurodeles waltl</name>
    <name type="common">Iberian ribbed newt</name>
    <dbReference type="NCBI Taxonomy" id="8319"/>
    <lineage>
        <taxon>Eukaryota</taxon>
        <taxon>Metazoa</taxon>
        <taxon>Chordata</taxon>
        <taxon>Craniata</taxon>
        <taxon>Vertebrata</taxon>
        <taxon>Euteleostomi</taxon>
        <taxon>Amphibia</taxon>
        <taxon>Batrachia</taxon>
        <taxon>Caudata</taxon>
        <taxon>Salamandroidea</taxon>
        <taxon>Salamandridae</taxon>
        <taxon>Pleurodelinae</taxon>
        <taxon>Pleurodeles</taxon>
    </lineage>
</organism>
<proteinExistence type="predicted"/>
<accession>A0AAV7VFJ9</accession>